<dbReference type="GO" id="GO:0005524">
    <property type="term" value="F:ATP binding"/>
    <property type="evidence" value="ECO:0007669"/>
    <property type="project" value="UniProtKB-UniRule"/>
</dbReference>
<dbReference type="EMBL" id="JABCUS010000019">
    <property type="protein sequence ID" value="NMX04024.1"/>
    <property type="molecule type" value="Genomic_DNA"/>
</dbReference>
<dbReference type="InterPro" id="IPR004424">
    <property type="entry name" value="IspE"/>
</dbReference>
<evidence type="ECO:0000256" key="7">
    <source>
        <dbReference type="ARBA" id="ARBA00022840"/>
    </source>
</evidence>
<evidence type="ECO:0000256" key="3">
    <source>
        <dbReference type="ARBA" id="ARBA00017473"/>
    </source>
</evidence>
<dbReference type="InterPro" id="IPR020568">
    <property type="entry name" value="Ribosomal_Su5_D2-typ_SF"/>
</dbReference>
<dbReference type="InterPro" id="IPR014721">
    <property type="entry name" value="Ribsml_uS5_D2-typ_fold_subgr"/>
</dbReference>
<dbReference type="GO" id="GO:0050515">
    <property type="term" value="F:4-(cytidine 5'-diphospho)-2-C-methyl-D-erythritol kinase activity"/>
    <property type="evidence" value="ECO:0007669"/>
    <property type="project" value="UniProtKB-UniRule"/>
</dbReference>
<comment type="catalytic activity">
    <reaction evidence="9">
        <text>4-CDP-2-C-methyl-D-erythritol + ATP = 4-CDP-2-C-methyl-D-erythritol 2-phosphate + ADP + H(+)</text>
        <dbReference type="Rhea" id="RHEA:18437"/>
        <dbReference type="ChEBI" id="CHEBI:15378"/>
        <dbReference type="ChEBI" id="CHEBI:30616"/>
        <dbReference type="ChEBI" id="CHEBI:57823"/>
        <dbReference type="ChEBI" id="CHEBI:57919"/>
        <dbReference type="ChEBI" id="CHEBI:456216"/>
        <dbReference type="EC" id="2.7.1.148"/>
    </reaction>
</comment>
<keyword evidence="9" id="KW-0414">Isoprene biosynthesis</keyword>
<dbReference type="PANTHER" id="PTHR43527:SF2">
    <property type="entry name" value="4-DIPHOSPHOCYTIDYL-2-C-METHYL-D-ERYTHRITOL KINASE, CHLOROPLASTIC"/>
    <property type="match status" value="1"/>
</dbReference>
<evidence type="ECO:0000256" key="8">
    <source>
        <dbReference type="ARBA" id="ARBA00032554"/>
    </source>
</evidence>
<dbReference type="PIRSF" id="PIRSF010376">
    <property type="entry name" value="IspE"/>
    <property type="match status" value="1"/>
</dbReference>
<name>A0A7Y0UUK0_9ACTO</name>
<evidence type="ECO:0000259" key="10">
    <source>
        <dbReference type="Pfam" id="PF00288"/>
    </source>
</evidence>
<feature type="active site" evidence="9">
    <location>
        <position position="186"/>
    </location>
</feature>
<dbReference type="SUPFAM" id="SSF54211">
    <property type="entry name" value="Ribosomal protein S5 domain 2-like"/>
    <property type="match status" value="1"/>
</dbReference>
<dbReference type="InterPro" id="IPR036554">
    <property type="entry name" value="GHMP_kinase_C_sf"/>
</dbReference>
<feature type="active site" evidence="9">
    <location>
        <position position="37"/>
    </location>
</feature>
<evidence type="ECO:0000256" key="5">
    <source>
        <dbReference type="ARBA" id="ARBA00022741"/>
    </source>
</evidence>
<evidence type="ECO:0000256" key="9">
    <source>
        <dbReference type="HAMAP-Rule" id="MF_00061"/>
    </source>
</evidence>
<organism evidence="12 13">
    <name type="scientific">Mobiluncus mulieris</name>
    <dbReference type="NCBI Taxonomy" id="2052"/>
    <lineage>
        <taxon>Bacteria</taxon>
        <taxon>Bacillati</taxon>
        <taxon>Actinomycetota</taxon>
        <taxon>Actinomycetes</taxon>
        <taxon>Actinomycetales</taxon>
        <taxon>Actinomycetaceae</taxon>
        <taxon>Mobiluncus</taxon>
    </lineage>
</organism>
<sequence length="344" mass="36172">MSQHLMKSKQNNCTDKVRGARIVAQEPDSVSVFSPGKVNLYLRVGSVLADSDAPRHQLLTVFQCLSLGETLTIQPLGISGTQSGGNTIQDEGIDAVKTRLESGLGSEEHLDGPGNLVYKTLRLLRETSGVDFPPTQVLVDKKIPIAGGLAGGSADAAGTIVGVNRLYQLGLSQERQLEVAARLGADVPALLLGGNSVGTRFGDILEPLPNGTKRFWILAIASAGLSTPQVFGELDRQRALSGAKLPVLPDSLPKEFLMKFEAPARVFAAELYNELEAAALRLRPELQAVKTAAVQAGALAAIISGSGPTVACLCADALAAAQVYAELQDNPLVKTVIKTTGPDY</sequence>
<dbReference type="AlphaFoldDB" id="A0A7Y0UUK0"/>
<comment type="function">
    <text evidence="9">Catalyzes the phosphorylation of the position 2 hydroxy group of 4-diphosphocytidyl-2C-methyl-D-erythritol.</text>
</comment>
<dbReference type="HAMAP" id="MF_00061">
    <property type="entry name" value="IspE"/>
    <property type="match status" value="1"/>
</dbReference>
<accession>A0A7Y0UUK0</accession>
<comment type="similarity">
    <text evidence="1 9">Belongs to the GHMP kinase family. IspE subfamily.</text>
</comment>
<dbReference type="Gene3D" id="3.30.230.10">
    <property type="match status" value="1"/>
</dbReference>
<dbReference type="SUPFAM" id="SSF55060">
    <property type="entry name" value="GHMP Kinase, C-terminal domain"/>
    <property type="match status" value="1"/>
</dbReference>
<dbReference type="Proteomes" id="UP000575397">
    <property type="component" value="Unassembled WGS sequence"/>
</dbReference>
<dbReference type="GO" id="GO:0016114">
    <property type="term" value="P:terpenoid biosynthetic process"/>
    <property type="evidence" value="ECO:0007669"/>
    <property type="project" value="InterPro"/>
</dbReference>
<dbReference type="Gene3D" id="3.30.70.890">
    <property type="entry name" value="GHMP kinase, C-terminal domain"/>
    <property type="match status" value="1"/>
</dbReference>
<feature type="domain" description="GHMP kinase C-terminal" evidence="11">
    <location>
        <begin position="268"/>
        <end position="329"/>
    </location>
</feature>
<dbReference type="Pfam" id="PF00288">
    <property type="entry name" value="GHMP_kinases_N"/>
    <property type="match status" value="1"/>
</dbReference>
<feature type="binding site" evidence="9">
    <location>
        <begin position="144"/>
        <end position="154"/>
    </location>
    <ligand>
        <name>ATP</name>
        <dbReference type="ChEBI" id="CHEBI:30616"/>
    </ligand>
</feature>
<dbReference type="Pfam" id="PF08544">
    <property type="entry name" value="GHMP_kinases_C"/>
    <property type="match status" value="1"/>
</dbReference>
<proteinExistence type="inferred from homology"/>
<dbReference type="PANTHER" id="PTHR43527">
    <property type="entry name" value="4-DIPHOSPHOCYTIDYL-2-C-METHYL-D-ERYTHRITOL KINASE, CHLOROPLASTIC"/>
    <property type="match status" value="1"/>
</dbReference>
<dbReference type="InterPro" id="IPR013750">
    <property type="entry name" value="GHMP_kinase_C_dom"/>
</dbReference>
<dbReference type="GO" id="GO:0019288">
    <property type="term" value="P:isopentenyl diphosphate biosynthetic process, methylerythritol 4-phosphate pathway"/>
    <property type="evidence" value="ECO:0007669"/>
    <property type="project" value="UniProtKB-UniRule"/>
</dbReference>
<evidence type="ECO:0000313" key="13">
    <source>
        <dbReference type="Proteomes" id="UP000575397"/>
    </source>
</evidence>
<keyword evidence="6 9" id="KW-0418">Kinase</keyword>
<keyword evidence="7 9" id="KW-0067">ATP-binding</keyword>
<evidence type="ECO:0000256" key="1">
    <source>
        <dbReference type="ARBA" id="ARBA00009684"/>
    </source>
</evidence>
<dbReference type="EC" id="2.7.1.148" evidence="2 9"/>
<evidence type="ECO:0000259" key="11">
    <source>
        <dbReference type="Pfam" id="PF08544"/>
    </source>
</evidence>
<dbReference type="InterPro" id="IPR006204">
    <property type="entry name" value="GHMP_kinase_N_dom"/>
</dbReference>
<gene>
    <name evidence="9" type="primary">ispE</name>
    <name evidence="12" type="ORF">HHJ77_08850</name>
</gene>
<feature type="domain" description="GHMP kinase N-terminal" evidence="10">
    <location>
        <begin position="115"/>
        <end position="194"/>
    </location>
</feature>
<protein>
    <recommendedName>
        <fullName evidence="3 9">4-diphosphocytidyl-2-C-methyl-D-erythritol kinase</fullName>
        <shortName evidence="9">CMK</shortName>
        <ecNumber evidence="2 9">2.7.1.148</ecNumber>
    </recommendedName>
    <alternativeName>
        <fullName evidence="8 9">4-(cytidine-5'-diphospho)-2-C-methyl-D-erythritol kinase</fullName>
    </alternativeName>
</protein>
<dbReference type="UniPathway" id="UPA00056">
    <property type="reaction ID" value="UER00094"/>
</dbReference>
<keyword evidence="4 9" id="KW-0808">Transferase</keyword>
<comment type="caution">
    <text evidence="12">The sequence shown here is derived from an EMBL/GenBank/DDBJ whole genome shotgun (WGS) entry which is preliminary data.</text>
</comment>
<comment type="pathway">
    <text evidence="9">Isoprenoid biosynthesis; isopentenyl diphosphate biosynthesis via DXP pathway; isopentenyl diphosphate from 1-deoxy-D-xylulose 5-phosphate: step 3/6.</text>
</comment>
<evidence type="ECO:0000256" key="2">
    <source>
        <dbReference type="ARBA" id="ARBA00012052"/>
    </source>
</evidence>
<evidence type="ECO:0000313" key="12">
    <source>
        <dbReference type="EMBL" id="NMX04024.1"/>
    </source>
</evidence>
<keyword evidence="5 9" id="KW-0547">Nucleotide-binding</keyword>
<evidence type="ECO:0000256" key="4">
    <source>
        <dbReference type="ARBA" id="ARBA00022679"/>
    </source>
</evidence>
<reference evidence="12 13" key="1">
    <citation type="submission" date="2020-04" db="EMBL/GenBank/DDBJ databases">
        <title>Antimicrobial susceptibility and clonality of vaginal-derived multi-drug resistant Mobiluncus isolates in China.</title>
        <authorList>
            <person name="Zhang X."/>
        </authorList>
    </citation>
    <scope>NUCLEOTIDE SEQUENCE [LARGE SCALE GENOMIC DNA]</scope>
    <source>
        <strain evidence="12 13">12</strain>
    </source>
</reference>
<evidence type="ECO:0000256" key="6">
    <source>
        <dbReference type="ARBA" id="ARBA00022777"/>
    </source>
</evidence>